<protein>
    <submittedName>
        <fullName evidence="1">Uncharacterized protein</fullName>
    </submittedName>
</protein>
<reference evidence="1 2" key="1">
    <citation type="submission" date="2017-11" db="EMBL/GenBank/DDBJ databases">
        <title>De-novo sequencing of pomegranate (Punica granatum L.) genome.</title>
        <authorList>
            <person name="Akparov Z."/>
            <person name="Amiraslanov A."/>
            <person name="Hajiyeva S."/>
            <person name="Abbasov M."/>
            <person name="Kaur K."/>
            <person name="Hamwieh A."/>
            <person name="Solovyev V."/>
            <person name="Salamov A."/>
            <person name="Braich B."/>
            <person name="Kosarev P."/>
            <person name="Mahmoud A."/>
            <person name="Hajiyev E."/>
            <person name="Babayeva S."/>
            <person name="Izzatullayeva V."/>
            <person name="Mammadov A."/>
            <person name="Mammadov A."/>
            <person name="Sharifova S."/>
            <person name="Ojaghi J."/>
            <person name="Eynullazada K."/>
            <person name="Bayramov B."/>
            <person name="Abdulazimova A."/>
            <person name="Shahmuradov I."/>
        </authorList>
    </citation>
    <scope>NUCLEOTIDE SEQUENCE [LARGE SCALE GENOMIC DNA]</scope>
    <source>
        <strain evidence="2">cv. AG2017</strain>
        <tissue evidence="1">Leaf</tissue>
    </source>
</reference>
<sequence>MAYLISNRRAYLIFHGGKVGESERWGFFKNVLPMNPEMVNLFALLSQQPKRMGSGVKVVLIGAALTGIYKLTAPPLVSSLQSLINLLFKVVANP</sequence>
<comment type="caution">
    <text evidence="1">The sequence shown here is derived from an EMBL/GenBank/DDBJ whole genome shotgun (WGS) entry which is preliminary data.</text>
</comment>
<organism evidence="1 2">
    <name type="scientific">Punica granatum</name>
    <name type="common">Pomegranate</name>
    <dbReference type="NCBI Taxonomy" id="22663"/>
    <lineage>
        <taxon>Eukaryota</taxon>
        <taxon>Viridiplantae</taxon>
        <taxon>Streptophyta</taxon>
        <taxon>Embryophyta</taxon>
        <taxon>Tracheophyta</taxon>
        <taxon>Spermatophyta</taxon>
        <taxon>Magnoliopsida</taxon>
        <taxon>eudicotyledons</taxon>
        <taxon>Gunneridae</taxon>
        <taxon>Pentapetalae</taxon>
        <taxon>rosids</taxon>
        <taxon>malvids</taxon>
        <taxon>Myrtales</taxon>
        <taxon>Lythraceae</taxon>
        <taxon>Punica</taxon>
    </lineage>
</organism>
<proteinExistence type="predicted"/>
<accession>A0A2I0HZV2</accession>
<name>A0A2I0HZV2_PUNGR</name>
<gene>
    <name evidence="1" type="ORF">CRG98_042365</name>
</gene>
<evidence type="ECO:0000313" key="1">
    <source>
        <dbReference type="EMBL" id="PKI37238.1"/>
    </source>
</evidence>
<evidence type="ECO:0000313" key="2">
    <source>
        <dbReference type="Proteomes" id="UP000233551"/>
    </source>
</evidence>
<dbReference type="EMBL" id="PGOL01004508">
    <property type="protein sequence ID" value="PKI37238.1"/>
    <property type="molecule type" value="Genomic_DNA"/>
</dbReference>
<dbReference type="Proteomes" id="UP000233551">
    <property type="component" value="Unassembled WGS sequence"/>
</dbReference>
<dbReference type="AlphaFoldDB" id="A0A2I0HZV2"/>
<keyword evidence="2" id="KW-1185">Reference proteome</keyword>